<name>A0A9D1GMR0_9BACT</name>
<dbReference type="EMBL" id="DVLC01000059">
    <property type="protein sequence ID" value="HIT46828.1"/>
    <property type="molecule type" value="Genomic_DNA"/>
</dbReference>
<evidence type="ECO:0000256" key="7">
    <source>
        <dbReference type="ARBA" id="ARBA00022692"/>
    </source>
</evidence>
<feature type="transmembrane region" description="Helical" evidence="10">
    <location>
        <begin position="128"/>
        <end position="149"/>
    </location>
</feature>
<proteinExistence type="inferred from homology"/>
<dbReference type="Proteomes" id="UP000886881">
    <property type="component" value="Unassembled WGS sequence"/>
</dbReference>
<evidence type="ECO:0000256" key="9">
    <source>
        <dbReference type="ARBA" id="ARBA00023136"/>
    </source>
</evidence>
<sequence>MDNGKFNKWFNVFILGGMTTVMVATTAIQLIQGDSGAVMLLVAAFGSLMGVLSTVCSANAKILTFLFGFFDVTIYGVMCFMSHNYGNGALHLAYFLPMQFIGFWQWRRRGASSEEGIRVRRLSAKQRVLWGLVFLAGLAAVYFLLLHLGEDDAASVVKLAIFMDAFSTVCNIIGQLLMSTAYMEQWIFWIGVNIASVAMWTATIAGSSDSDYAFIYVVKYAFYLLNSLNGLRIWLRLSRDAEHT</sequence>
<feature type="transmembrane region" description="Helical" evidence="10">
    <location>
        <begin position="37"/>
        <end position="55"/>
    </location>
</feature>
<feature type="transmembrane region" description="Helical" evidence="10">
    <location>
        <begin position="62"/>
        <end position="83"/>
    </location>
</feature>
<keyword evidence="5" id="KW-0813">Transport</keyword>
<evidence type="ECO:0000256" key="3">
    <source>
        <dbReference type="ARBA" id="ARBA00006669"/>
    </source>
</evidence>
<keyword evidence="9 10" id="KW-0472">Membrane</keyword>
<accession>A0A9D1GMR0</accession>
<dbReference type="GO" id="GO:0034257">
    <property type="term" value="F:nicotinamide riboside transmembrane transporter activity"/>
    <property type="evidence" value="ECO:0007669"/>
    <property type="project" value="InterPro"/>
</dbReference>
<evidence type="ECO:0000313" key="12">
    <source>
        <dbReference type="Proteomes" id="UP000886881"/>
    </source>
</evidence>
<dbReference type="InterPro" id="IPR006419">
    <property type="entry name" value="NMN_transpt_PnuC"/>
</dbReference>
<evidence type="ECO:0000256" key="5">
    <source>
        <dbReference type="ARBA" id="ARBA00022448"/>
    </source>
</evidence>
<evidence type="ECO:0000256" key="6">
    <source>
        <dbReference type="ARBA" id="ARBA00022475"/>
    </source>
</evidence>
<dbReference type="GO" id="GO:0005886">
    <property type="term" value="C:plasma membrane"/>
    <property type="evidence" value="ECO:0007669"/>
    <property type="project" value="UniProtKB-SubCell"/>
</dbReference>
<evidence type="ECO:0000256" key="2">
    <source>
        <dbReference type="ARBA" id="ARBA00004651"/>
    </source>
</evidence>
<dbReference type="PANTHER" id="PTHR36122:SF2">
    <property type="entry name" value="NICOTINAMIDE RIBOSIDE TRANSPORTER PNUC"/>
    <property type="match status" value="1"/>
</dbReference>
<feature type="transmembrane region" description="Helical" evidence="10">
    <location>
        <begin position="155"/>
        <end position="174"/>
    </location>
</feature>
<reference evidence="11" key="2">
    <citation type="journal article" date="2021" name="PeerJ">
        <title>Extensive microbial diversity within the chicken gut microbiome revealed by metagenomics and culture.</title>
        <authorList>
            <person name="Gilroy R."/>
            <person name="Ravi A."/>
            <person name="Getino M."/>
            <person name="Pursley I."/>
            <person name="Horton D.L."/>
            <person name="Alikhan N.F."/>
            <person name="Baker D."/>
            <person name="Gharbi K."/>
            <person name="Hall N."/>
            <person name="Watson M."/>
            <person name="Adriaenssens E.M."/>
            <person name="Foster-Nyarko E."/>
            <person name="Jarju S."/>
            <person name="Secka A."/>
            <person name="Antonio M."/>
            <person name="Oren A."/>
            <person name="Chaudhuri R.R."/>
            <person name="La Ragione R."/>
            <person name="Hildebrand F."/>
            <person name="Pallen M.J."/>
        </authorList>
    </citation>
    <scope>NUCLEOTIDE SEQUENCE</scope>
    <source>
        <strain evidence="11">ChiHecec2B26-709</strain>
    </source>
</reference>
<feature type="transmembrane region" description="Helical" evidence="10">
    <location>
        <begin position="12"/>
        <end position="31"/>
    </location>
</feature>
<comment type="similarity">
    <text evidence="3">Belongs to the nicotinamide ribonucleoside (NR) uptake permease (TC 4.B.1) family.</text>
</comment>
<comment type="caution">
    <text evidence="11">The sequence shown here is derived from an EMBL/GenBank/DDBJ whole genome shotgun (WGS) entry which is preliminary data.</text>
</comment>
<dbReference type="NCBIfam" id="TIGR01528">
    <property type="entry name" value="NMN_trans_PnuC"/>
    <property type="match status" value="1"/>
</dbReference>
<evidence type="ECO:0000256" key="1">
    <source>
        <dbReference type="ARBA" id="ARBA00002672"/>
    </source>
</evidence>
<keyword evidence="6" id="KW-1003">Cell membrane</keyword>
<evidence type="ECO:0000313" key="11">
    <source>
        <dbReference type="EMBL" id="HIT46828.1"/>
    </source>
</evidence>
<organism evidence="11 12">
    <name type="scientific">Candidatus Cryptobacteroides merdipullorum</name>
    <dbReference type="NCBI Taxonomy" id="2840771"/>
    <lineage>
        <taxon>Bacteria</taxon>
        <taxon>Pseudomonadati</taxon>
        <taxon>Bacteroidota</taxon>
        <taxon>Bacteroidia</taxon>
        <taxon>Bacteroidales</taxon>
        <taxon>Candidatus Cryptobacteroides</taxon>
    </lineage>
</organism>
<protein>
    <recommendedName>
        <fullName evidence="4">Nicotinamide riboside transporter PnuC</fullName>
    </recommendedName>
</protein>
<keyword evidence="7 10" id="KW-0812">Transmembrane</keyword>
<feature type="transmembrane region" description="Helical" evidence="10">
    <location>
        <begin position="89"/>
        <end position="107"/>
    </location>
</feature>
<comment type="function">
    <text evidence="1">Required for nicotinamide riboside transport across the inner membrane.</text>
</comment>
<dbReference type="PANTHER" id="PTHR36122">
    <property type="entry name" value="NICOTINAMIDE RIBOSIDE TRANSPORTER PNUC"/>
    <property type="match status" value="1"/>
</dbReference>
<comment type="subcellular location">
    <subcellularLocation>
        <location evidence="2">Cell membrane</location>
        <topology evidence="2">Multi-pass membrane protein</topology>
    </subcellularLocation>
</comment>
<reference evidence="11" key="1">
    <citation type="submission" date="2020-10" db="EMBL/GenBank/DDBJ databases">
        <authorList>
            <person name="Gilroy R."/>
        </authorList>
    </citation>
    <scope>NUCLEOTIDE SEQUENCE</scope>
    <source>
        <strain evidence="11">ChiHecec2B26-709</strain>
    </source>
</reference>
<feature type="transmembrane region" description="Helical" evidence="10">
    <location>
        <begin position="186"/>
        <end position="207"/>
    </location>
</feature>
<gene>
    <name evidence="11" type="ORF">IAC35_03100</name>
</gene>
<evidence type="ECO:0000256" key="8">
    <source>
        <dbReference type="ARBA" id="ARBA00022989"/>
    </source>
</evidence>
<dbReference type="Pfam" id="PF04973">
    <property type="entry name" value="NMN_transporter"/>
    <property type="match status" value="1"/>
</dbReference>
<evidence type="ECO:0000256" key="10">
    <source>
        <dbReference type="SAM" id="Phobius"/>
    </source>
</evidence>
<keyword evidence="8 10" id="KW-1133">Transmembrane helix</keyword>
<dbReference type="AlphaFoldDB" id="A0A9D1GMR0"/>
<evidence type="ECO:0000256" key="4">
    <source>
        <dbReference type="ARBA" id="ARBA00017522"/>
    </source>
</evidence>
<feature type="transmembrane region" description="Helical" evidence="10">
    <location>
        <begin position="213"/>
        <end position="235"/>
    </location>
</feature>